<organism evidence="1">
    <name type="scientific">marine sediment metagenome</name>
    <dbReference type="NCBI Taxonomy" id="412755"/>
    <lineage>
        <taxon>unclassified sequences</taxon>
        <taxon>metagenomes</taxon>
        <taxon>ecological metagenomes</taxon>
    </lineage>
</organism>
<evidence type="ECO:0000313" key="1">
    <source>
        <dbReference type="EMBL" id="KKN18885.1"/>
    </source>
</evidence>
<comment type="caution">
    <text evidence="1">The sequence shown here is derived from an EMBL/GenBank/DDBJ whole genome shotgun (WGS) entry which is preliminary data.</text>
</comment>
<proteinExistence type="predicted"/>
<accession>A0A0F9NH91</accession>
<reference evidence="1" key="1">
    <citation type="journal article" date="2015" name="Nature">
        <title>Complex archaea that bridge the gap between prokaryotes and eukaryotes.</title>
        <authorList>
            <person name="Spang A."/>
            <person name="Saw J.H."/>
            <person name="Jorgensen S.L."/>
            <person name="Zaremba-Niedzwiedzka K."/>
            <person name="Martijn J."/>
            <person name="Lind A.E."/>
            <person name="van Eijk R."/>
            <person name="Schleper C."/>
            <person name="Guy L."/>
            <person name="Ettema T.J."/>
        </authorList>
    </citation>
    <scope>NUCLEOTIDE SEQUENCE</scope>
</reference>
<dbReference type="AlphaFoldDB" id="A0A0F9NH91"/>
<name>A0A0F9NH91_9ZZZZ</name>
<dbReference type="EMBL" id="LAZR01003386">
    <property type="protein sequence ID" value="KKN18885.1"/>
    <property type="molecule type" value="Genomic_DNA"/>
</dbReference>
<protein>
    <submittedName>
        <fullName evidence="1">Uncharacterized protein</fullName>
    </submittedName>
</protein>
<gene>
    <name evidence="1" type="ORF">LCGC14_0951270</name>
</gene>
<sequence>MSKDVLEHNWVEQNGIMRCVKCGLYHNVLLSFPLEQKERYNDCNTAFAEKDKITAHINKKVIEAVLGVQNHFNEVGVPCEVRIIPILQSNTASSGNGIF</sequence>